<dbReference type="Gene3D" id="3.30.530.20">
    <property type="match status" value="1"/>
</dbReference>
<keyword evidence="2" id="KW-1185">Reference proteome</keyword>
<dbReference type="InterPro" id="IPR023393">
    <property type="entry name" value="START-like_dom_sf"/>
</dbReference>
<protein>
    <submittedName>
        <fullName evidence="1">Polyketide cyclase</fullName>
    </submittedName>
</protein>
<name>A0A2K3UTG6_9DEIO</name>
<dbReference type="OrthoDB" id="9810827at2"/>
<dbReference type="SUPFAM" id="SSF55961">
    <property type="entry name" value="Bet v1-like"/>
    <property type="match status" value="1"/>
</dbReference>
<dbReference type="EMBL" id="PPPD01000002">
    <property type="protein sequence ID" value="PNY79832.1"/>
    <property type="molecule type" value="Genomic_DNA"/>
</dbReference>
<proteinExistence type="predicted"/>
<comment type="caution">
    <text evidence="1">The sequence shown here is derived from an EMBL/GenBank/DDBJ whole genome shotgun (WGS) entry which is preliminary data.</text>
</comment>
<dbReference type="RefSeq" id="WP_103313816.1">
    <property type="nucleotide sequence ID" value="NZ_PPPD01000002.1"/>
</dbReference>
<organism evidence="1 2">
    <name type="scientific">Deinococcus koreensis</name>
    <dbReference type="NCBI Taxonomy" id="2054903"/>
    <lineage>
        <taxon>Bacteria</taxon>
        <taxon>Thermotogati</taxon>
        <taxon>Deinococcota</taxon>
        <taxon>Deinococci</taxon>
        <taxon>Deinococcales</taxon>
        <taxon>Deinococcaceae</taxon>
        <taxon>Deinococcus</taxon>
    </lineage>
</organism>
<evidence type="ECO:0000313" key="2">
    <source>
        <dbReference type="Proteomes" id="UP000236379"/>
    </source>
</evidence>
<dbReference type="AlphaFoldDB" id="A0A2K3UTG6"/>
<evidence type="ECO:0000313" key="1">
    <source>
        <dbReference type="EMBL" id="PNY79832.1"/>
    </source>
</evidence>
<accession>A0A2K3UTG6</accession>
<sequence>MPDLRDMSELRDTDADFSCTRTIGCAPASLWAVWTDVARWPAWDTPLLEARLSGAFVQGAVGELLDRSRRTSRFTLTECVPQTSYAYTVRLPGGALQVRRAITSTSTTPLSLSFRHHVRFTGPLGRLWARALGRSFRQVLPEVMDNLVRLVETGEPVSNGGHV</sequence>
<dbReference type="Proteomes" id="UP000236379">
    <property type="component" value="Unassembled WGS sequence"/>
</dbReference>
<dbReference type="InterPro" id="IPR019587">
    <property type="entry name" value="Polyketide_cyclase/dehydratase"/>
</dbReference>
<dbReference type="Pfam" id="PF10604">
    <property type="entry name" value="Polyketide_cyc2"/>
    <property type="match status" value="1"/>
</dbReference>
<gene>
    <name evidence="1" type="ORF">CVO96_17995</name>
</gene>
<reference evidence="1 2" key="1">
    <citation type="submission" date="2018-01" db="EMBL/GenBank/DDBJ databases">
        <title>Deinococcus koreensis sp. nov., a radiation-resistant bacterium isolated from river water.</title>
        <authorList>
            <person name="Choi A."/>
        </authorList>
    </citation>
    <scope>NUCLEOTIDE SEQUENCE [LARGE SCALE GENOMIC DNA]</scope>
    <source>
        <strain evidence="1 2">SJW1-2</strain>
    </source>
</reference>